<dbReference type="PANTHER" id="PTHR36173:SF2">
    <property type="entry name" value="RIBONUCLEASE VAPC16"/>
    <property type="match status" value="1"/>
</dbReference>
<sequence length="124" mass="14048">MNILIDTHIFLWAISNPDHLKSHHKAELETRANTVYLSAISVAELMIKSSIGKLEVNFDPVAIAMETGFQLLSFSGDDALQLRELPFHHKDPFDRMLITQALSNDYAIITDDAKFSLYDCKLIQ</sequence>
<protein>
    <recommendedName>
        <fullName evidence="1">PIN domain-containing protein</fullName>
    </recommendedName>
</protein>
<evidence type="ECO:0000259" key="1">
    <source>
        <dbReference type="Pfam" id="PF01850"/>
    </source>
</evidence>
<gene>
    <name evidence="2" type="ORF">MNBD_GAMMA14-2486</name>
</gene>
<accession>A0A3B0YTL1</accession>
<dbReference type="InterPro" id="IPR029060">
    <property type="entry name" value="PIN-like_dom_sf"/>
</dbReference>
<organism evidence="2">
    <name type="scientific">hydrothermal vent metagenome</name>
    <dbReference type="NCBI Taxonomy" id="652676"/>
    <lineage>
        <taxon>unclassified sequences</taxon>
        <taxon>metagenomes</taxon>
        <taxon>ecological metagenomes</taxon>
    </lineage>
</organism>
<dbReference type="SUPFAM" id="SSF88723">
    <property type="entry name" value="PIN domain-like"/>
    <property type="match status" value="1"/>
</dbReference>
<dbReference type="Pfam" id="PF01850">
    <property type="entry name" value="PIN"/>
    <property type="match status" value="1"/>
</dbReference>
<dbReference type="InterPro" id="IPR002716">
    <property type="entry name" value="PIN_dom"/>
</dbReference>
<reference evidence="2" key="1">
    <citation type="submission" date="2018-06" db="EMBL/GenBank/DDBJ databases">
        <authorList>
            <person name="Zhirakovskaya E."/>
        </authorList>
    </citation>
    <scope>NUCLEOTIDE SEQUENCE</scope>
</reference>
<dbReference type="Gene3D" id="3.40.50.1010">
    <property type="entry name" value="5'-nuclease"/>
    <property type="match status" value="1"/>
</dbReference>
<proteinExistence type="predicted"/>
<dbReference type="AlphaFoldDB" id="A0A3B0YTL1"/>
<feature type="domain" description="PIN" evidence="1">
    <location>
        <begin position="3"/>
        <end position="117"/>
    </location>
</feature>
<dbReference type="EMBL" id="UOFM01000273">
    <property type="protein sequence ID" value="VAW78622.1"/>
    <property type="molecule type" value="Genomic_DNA"/>
</dbReference>
<dbReference type="PANTHER" id="PTHR36173">
    <property type="entry name" value="RIBONUCLEASE VAPC16-RELATED"/>
    <property type="match status" value="1"/>
</dbReference>
<dbReference type="CDD" id="cd09872">
    <property type="entry name" value="PIN_Sll0205-like"/>
    <property type="match status" value="1"/>
</dbReference>
<name>A0A3B0YTL1_9ZZZZ</name>
<evidence type="ECO:0000313" key="2">
    <source>
        <dbReference type="EMBL" id="VAW78622.1"/>
    </source>
</evidence>
<dbReference type="InterPro" id="IPR052919">
    <property type="entry name" value="TA_system_RNase"/>
</dbReference>
<dbReference type="InterPro" id="IPR041705">
    <property type="entry name" value="PIN_Sll0205"/>
</dbReference>